<dbReference type="Proteomes" id="UP001341840">
    <property type="component" value="Unassembled WGS sequence"/>
</dbReference>
<name>A0ABU6WC41_9FABA</name>
<proteinExistence type="predicted"/>
<feature type="region of interest" description="Disordered" evidence="1">
    <location>
        <begin position="164"/>
        <end position="183"/>
    </location>
</feature>
<feature type="compositionally biased region" description="Acidic residues" evidence="1">
    <location>
        <begin position="233"/>
        <end position="249"/>
    </location>
</feature>
<reference evidence="2 3" key="1">
    <citation type="journal article" date="2023" name="Plants (Basel)">
        <title>Bridging the Gap: Combining Genomics and Transcriptomics Approaches to Understand Stylosanthes scabra, an Orphan Legume from the Brazilian Caatinga.</title>
        <authorList>
            <person name="Ferreira-Neto J.R.C."/>
            <person name="da Silva M.D."/>
            <person name="Binneck E."/>
            <person name="de Melo N.F."/>
            <person name="da Silva R.H."/>
            <person name="de Melo A.L.T.M."/>
            <person name="Pandolfi V."/>
            <person name="Bustamante F.O."/>
            <person name="Brasileiro-Vidal A.C."/>
            <person name="Benko-Iseppon A.M."/>
        </authorList>
    </citation>
    <scope>NUCLEOTIDE SEQUENCE [LARGE SCALE GENOMIC DNA]</scope>
    <source>
        <tissue evidence="2">Leaves</tissue>
    </source>
</reference>
<dbReference type="EMBL" id="JASCZI010181307">
    <property type="protein sequence ID" value="MED6181548.1"/>
    <property type="molecule type" value="Genomic_DNA"/>
</dbReference>
<feature type="compositionally biased region" description="Polar residues" evidence="1">
    <location>
        <begin position="195"/>
        <end position="204"/>
    </location>
</feature>
<sequence length="438" mass="50872">MAHKCLLQELLKEEQEPFILNKYISDRKRITQIKATTTIVNKKQQRNTNNLCNNVNSCFSSSSSIATPTKSPLFLPSPKNSNNKPIFLHIPSRTAALLLEAALRIHKHKNTTHAHRFSLFGSFFRRLRHNHNHRKHKLKAAHHEENVSSDMGFRSSYSVWSESNQDKSLDMETSSTSTTTNEPFCESPFRFVLQSTPDLPSSPTQDKESVVVVEEEEEEDKEQCSPVSVLDPPFEDDDEAHGNDDDEEHGFDLECSYATMQRAKQQLLYKLRRFEKLAGLDPVELEKLMVDQEEEEEDDGCVYEEESDEESLWCKGDGLREQVFESLFESSSSRLEIIPEGLKRLVCDVIAEEEREFECLEEDYENREMVVRKVCERMELWKQVESNTIDMMIQEDFSREENNGWKQKNVDQLRDMAGELELAIFGFLVEEFSEELEF</sequence>
<keyword evidence="3" id="KW-1185">Reference proteome</keyword>
<dbReference type="PANTHER" id="PTHR33623:SF5">
    <property type="entry name" value="HISTONE-LYSINE N-METHYLTRANSFERASE SETD1B-LIKE PROTEIN"/>
    <property type="match status" value="1"/>
</dbReference>
<evidence type="ECO:0000313" key="3">
    <source>
        <dbReference type="Proteomes" id="UP001341840"/>
    </source>
</evidence>
<feature type="region of interest" description="Disordered" evidence="1">
    <location>
        <begin position="195"/>
        <end position="250"/>
    </location>
</feature>
<comment type="caution">
    <text evidence="2">The sequence shown here is derived from an EMBL/GenBank/DDBJ whole genome shotgun (WGS) entry which is preliminary data.</text>
</comment>
<organism evidence="2 3">
    <name type="scientific">Stylosanthes scabra</name>
    <dbReference type="NCBI Taxonomy" id="79078"/>
    <lineage>
        <taxon>Eukaryota</taxon>
        <taxon>Viridiplantae</taxon>
        <taxon>Streptophyta</taxon>
        <taxon>Embryophyta</taxon>
        <taxon>Tracheophyta</taxon>
        <taxon>Spermatophyta</taxon>
        <taxon>Magnoliopsida</taxon>
        <taxon>eudicotyledons</taxon>
        <taxon>Gunneridae</taxon>
        <taxon>Pentapetalae</taxon>
        <taxon>rosids</taxon>
        <taxon>fabids</taxon>
        <taxon>Fabales</taxon>
        <taxon>Fabaceae</taxon>
        <taxon>Papilionoideae</taxon>
        <taxon>50 kb inversion clade</taxon>
        <taxon>dalbergioids sensu lato</taxon>
        <taxon>Dalbergieae</taxon>
        <taxon>Pterocarpus clade</taxon>
        <taxon>Stylosanthes</taxon>
    </lineage>
</organism>
<dbReference type="PANTHER" id="PTHR33623">
    <property type="entry name" value="OS04G0572500 PROTEIN"/>
    <property type="match status" value="1"/>
</dbReference>
<evidence type="ECO:0000256" key="1">
    <source>
        <dbReference type="SAM" id="MobiDB-lite"/>
    </source>
</evidence>
<evidence type="ECO:0000313" key="2">
    <source>
        <dbReference type="EMBL" id="MED6181548.1"/>
    </source>
</evidence>
<gene>
    <name evidence="2" type="ORF">PIB30_020309</name>
</gene>
<protein>
    <recommendedName>
        <fullName evidence="4">DUF4378 domain-containing protein</fullName>
    </recommendedName>
</protein>
<accession>A0ABU6WC41</accession>
<evidence type="ECO:0008006" key="4">
    <source>
        <dbReference type="Google" id="ProtNLM"/>
    </source>
</evidence>